<comment type="caution">
    <text evidence="2">The sequence shown here is derived from an EMBL/GenBank/DDBJ whole genome shotgun (WGS) entry which is preliminary data.</text>
</comment>
<dbReference type="EMBL" id="BPLR01006326">
    <property type="protein sequence ID" value="GIY09021.1"/>
    <property type="molecule type" value="Genomic_DNA"/>
</dbReference>
<dbReference type="Proteomes" id="UP001054945">
    <property type="component" value="Unassembled WGS sequence"/>
</dbReference>
<keyword evidence="3" id="KW-1185">Reference proteome</keyword>
<evidence type="ECO:0000313" key="2">
    <source>
        <dbReference type="EMBL" id="GIY09021.1"/>
    </source>
</evidence>
<name>A0AAV4QKY0_CAEEX</name>
<protein>
    <submittedName>
        <fullName evidence="2">Uncharacterized protein</fullName>
    </submittedName>
</protein>
<proteinExistence type="predicted"/>
<organism evidence="2 3">
    <name type="scientific">Caerostris extrusa</name>
    <name type="common">Bark spider</name>
    <name type="synonym">Caerostris bankana</name>
    <dbReference type="NCBI Taxonomy" id="172846"/>
    <lineage>
        <taxon>Eukaryota</taxon>
        <taxon>Metazoa</taxon>
        <taxon>Ecdysozoa</taxon>
        <taxon>Arthropoda</taxon>
        <taxon>Chelicerata</taxon>
        <taxon>Arachnida</taxon>
        <taxon>Araneae</taxon>
        <taxon>Araneomorphae</taxon>
        <taxon>Entelegynae</taxon>
        <taxon>Araneoidea</taxon>
        <taxon>Araneidae</taxon>
        <taxon>Caerostris</taxon>
    </lineage>
</organism>
<dbReference type="AlphaFoldDB" id="A0AAV4QKY0"/>
<evidence type="ECO:0000256" key="1">
    <source>
        <dbReference type="SAM" id="MobiDB-lite"/>
    </source>
</evidence>
<feature type="region of interest" description="Disordered" evidence="1">
    <location>
        <begin position="1"/>
        <end position="22"/>
    </location>
</feature>
<accession>A0AAV4QKY0</accession>
<evidence type="ECO:0000313" key="3">
    <source>
        <dbReference type="Proteomes" id="UP001054945"/>
    </source>
</evidence>
<reference evidence="2 3" key="1">
    <citation type="submission" date="2021-06" db="EMBL/GenBank/DDBJ databases">
        <title>Caerostris extrusa draft genome.</title>
        <authorList>
            <person name="Kono N."/>
            <person name="Arakawa K."/>
        </authorList>
    </citation>
    <scope>NUCLEOTIDE SEQUENCE [LARGE SCALE GENOMIC DNA]</scope>
</reference>
<gene>
    <name evidence="2" type="ORF">CEXT_337621</name>
</gene>
<sequence>MWDVQSSETTRASPRTTRDKTSYTAHLAVRGKVPQVAPGALGHLDVRGRVGEPALRHLRLPDPDVTWRKANGQCMLKSHRFPFQSAAGGKTPLRCYCVPAT</sequence>
<feature type="compositionally biased region" description="Polar residues" evidence="1">
    <location>
        <begin position="1"/>
        <end position="15"/>
    </location>
</feature>